<accession>A0A150RGG2</accession>
<sequence>MTLFACSEIPVQPPPGGVASSASTSGDPPATTSSGISSTATGEPGPPDEPPPAEAELVSGADPENAYLRAVASMNGDCTASLIKTSEDASAPAYALTAGHCVTHPYELAMYFEVGVDQEPEGTPGFYFNDFHDAPIEWFVQSLGVRIAYVTLKGVDLALIELDRTIGEFQAIGVEPLPLADAAPAAGEPVELVGVPVEHDGGEYQDRYVRRARCKEGARRPDVVEHYWYWRDMHVYDCRGMGPGAVGGPALDQHGRVFGVFSTHFKAAEPLDPCYLNYPCEVGDGEPPRGVKGASYVVDATGIAPCFDAWGRLDLTNAGCQLDPGGHASLLQIPSRIATPAQRDPSEPSVWGVRLLASTSDTHYRYKVGPIESMDCRSAEGYSEPIRAEDDRLASLPVPAREGLYALCILAGSGDVGGAGWQSAEHPTVVVKKVRDVAAIESGTGATTITSEQIFDIAIHAVDAYRGHARDNQARLVVSYGTAPSARLEIAADRTWRIHLGVELRRQGLTPPDVAAFIACHEIGHALGGFPFKHTGQQVQQVQGLEMGEFGTVSSAEGQADYFASKECLPRLWSAEREVNARFRETATEYVKTRCDEAWGDVDARDLCYRLAAVAEAFGRWTERIPVPDLSTPDMSEEAVTNYYNPPPQCRVDTIFQGALCQTKFRGTAIPGLIPPYEQALTFSAEVEAAAAPDSCTEGLGARPRCWFAPDVAAPDCTGIPELGTCEEVDGQTAVVTCDSMNGLQKFPCLPTGPCRIDEEGWAVCGY</sequence>
<dbReference type="InterPro" id="IPR009003">
    <property type="entry name" value="Peptidase_S1_PA"/>
</dbReference>
<evidence type="ECO:0000256" key="1">
    <source>
        <dbReference type="SAM" id="MobiDB-lite"/>
    </source>
</evidence>
<dbReference type="PROSITE" id="PS00134">
    <property type="entry name" value="TRYPSIN_HIS"/>
    <property type="match status" value="1"/>
</dbReference>
<proteinExistence type="predicted"/>
<dbReference type="GO" id="GO:0004252">
    <property type="term" value="F:serine-type endopeptidase activity"/>
    <property type="evidence" value="ECO:0007669"/>
    <property type="project" value="InterPro"/>
</dbReference>
<gene>
    <name evidence="2" type="ORF">BE17_30955</name>
</gene>
<dbReference type="GO" id="GO:0006508">
    <property type="term" value="P:proteolysis"/>
    <property type="evidence" value="ECO:0007669"/>
    <property type="project" value="InterPro"/>
</dbReference>
<feature type="region of interest" description="Disordered" evidence="1">
    <location>
        <begin position="1"/>
        <end position="57"/>
    </location>
</feature>
<feature type="compositionally biased region" description="Pro residues" evidence="1">
    <location>
        <begin position="44"/>
        <end position="53"/>
    </location>
</feature>
<dbReference type="EMBL" id="JEMB01002651">
    <property type="protein sequence ID" value="KYF79394.1"/>
    <property type="molecule type" value="Genomic_DNA"/>
</dbReference>
<dbReference type="Pfam" id="PF13365">
    <property type="entry name" value="Trypsin_2"/>
    <property type="match status" value="1"/>
</dbReference>
<dbReference type="InterPro" id="IPR018114">
    <property type="entry name" value="TRYPSIN_HIS"/>
</dbReference>
<comment type="caution">
    <text evidence="2">The sequence shown here is derived from an EMBL/GenBank/DDBJ whole genome shotgun (WGS) entry which is preliminary data.</text>
</comment>
<name>A0A150RGG2_SORCE</name>
<evidence type="ECO:0000313" key="2">
    <source>
        <dbReference type="EMBL" id="KYF79394.1"/>
    </source>
</evidence>
<dbReference type="Proteomes" id="UP000075635">
    <property type="component" value="Unassembled WGS sequence"/>
</dbReference>
<protein>
    <submittedName>
        <fullName evidence="2">Uncharacterized protein</fullName>
    </submittedName>
</protein>
<organism evidence="2 3">
    <name type="scientific">Sorangium cellulosum</name>
    <name type="common">Polyangium cellulosum</name>
    <dbReference type="NCBI Taxonomy" id="56"/>
    <lineage>
        <taxon>Bacteria</taxon>
        <taxon>Pseudomonadati</taxon>
        <taxon>Myxococcota</taxon>
        <taxon>Polyangia</taxon>
        <taxon>Polyangiales</taxon>
        <taxon>Polyangiaceae</taxon>
        <taxon>Sorangium</taxon>
    </lineage>
</organism>
<feature type="compositionally biased region" description="Low complexity" evidence="1">
    <location>
        <begin position="30"/>
        <end position="43"/>
    </location>
</feature>
<evidence type="ECO:0000313" key="3">
    <source>
        <dbReference type="Proteomes" id="UP000075635"/>
    </source>
</evidence>
<dbReference type="AlphaFoldDB" id="A0A150RGG2"/>
<reference evidence="2 3" key="1">
    <citation type="submission" date="2014-02" db="EMBL/GenBank/DDBJ databases">
        <title>The small core and large imbalanced accessory genome model reveals a collaborative survival strategy of Sorangium cellulosum strains in nature.</title>
        <authorList>
            <person name="Han K."/>
            <person name="Peng R."/>
            <person name="Blom J."/>
            <person name="Li Y.-Z."/>
        </authorList>
    </citation>
    <scope>NUCLEOTIDE SEQUENCE [LARGE SCALE GENOMIC DNA]</scope>
    <source>
        <strain evidence="2 3">So0011-07</strain>
    </source>
</reference>
<dbReference type="SUPFAM" id="SSF50494">
    <property type="entry name" value="Trypsin-like serine proteases"/>
    <property type="match status" value="1"/>
</dbReference>